<dbReference type="EMBL" id="BGZK01000882">
    <property type="protein sequence ID" value="GBP63904.1"/>
    <property type="molecule type" value="Genomic_DNA"/>
</dbReference>
<evidence type="ECO:0000313" key="1">
    <source>
        <dbReference type="EMBL" id="GBP63904.1"/>
    </source>
</evidence>
<organism evidence="1 2">
    <name type="scientific">Eumeta variegata</name>
    <name type="common">Bagworm moth</name>
    <name type="synonym">Eumeta japonica</name>
    <dbReference type="NCBI Taxonomy" id="151549"/>
    <lineage>
        <taxon>Eukaryota</taxon>
        <taxon>Metazoa</taxon>
        <taxon>Ecdysozoa</taxon>
        <taxon>Arthropoda</taxon>
        <taxon>Hexapoda</taxon>
        <taxon>Insecta</taxon>
        <taxon>Pterygota</taxon>
        <taxon>Neoptera</taxon>
        <taxon>Endopterygota</taxon>
        <taxon>Lepidoptera</taxon>
        <taxon>Glossata</taxon>
        <taxon>Ditrysia</taxon>
        <taxon>Tineoidea</taxon>
        <taxon>Psychidae</taxon>
        <taxon>Oiketicinae</taxon>
        <taxon>Eumeta</taxon>
    </lineage>
</organism>
<reference evidence="1 2" key="1">
    <citation type="journal article" date="2019" name="Commun. Biol.">
        <title>The bagworm genome reveals a unique fibroin gene that provides high tensile strength.</title>
        <authorList>
            <person name="Kono N."/>
            <person name="Nakamura H."/>
            <person name="Ohtoshi R."/>
            <person name="Tomita M."/>
            <person name="Numata K."/>
            <person name="Arakawa K."/>
        </authorList>
    </citation>
    <scope>NUCLEOTIDE SEQUENCE [LARGE SCALE GENOMIC DNA]</scope>
</reference>
<proteinExistence type="predicted"/>
<dbReference type="Proteomes" id="UP000299102">
    <property type="component" value="Unassembled WGS sequence"/>
</dbReference>
<protein>
    <submittedName>
        <fullName evidence="1">Uncharacterized protein</fullName>
    </submittedName>
</protein>
<dbReference type="AlphaFoldDB" id="A0A4C1XMY8"/>
<evidence type="ECO:0000313" key="2">
    <source>
        <dbReference type="Proteomes" id="UP000299102"/>
    </source>
</evidence>
<keyword evidence="2" id="KW-1185">Reference proteome</keyword>
<dbReference type="OrthoDB" id="9971063at2759"/>
<sequence length="106" mass="11980">MKLTSSRCHARRGARGRAAAAAISRASAPLNFFYSYRDPSDSRIITSAYQRVLENRPIVPNQEGAGRPVRSEAQERVLDLVRQKPRLSTRTAARLLRRNHEARVSH</sequence>
<accession>A0A4C1XMY8</accession>
<name>A0A4C1XMY8_EUMVA</name>
<comment type="caution">
    <text evidence="1">The sequence shown here is derived from an EMBL/GenBank/DDBJ whole genome shotgun (WGS) entry which is preliminary data.</text>
</comment>
<gene>
    <name evidence="1" type="ORF">EVAR_39567_1</name>
</gene>